<evidence type="ECO:0000313" key="2">
    <source>
        <dbReference type="EMBL" id="RAK40309.1"/>
    </source>
</evidence>
<dbReference type="Proteomes" id="UP000249341">
    <property type="component" value="Unassembled WGS sequence"/>
</dbReference>
<sequence>MEKPERRPVSLSASLAGLRLIGAGTVLGLALTIPASPAQADSPRPQPGPVAEHETPDSPDE</sequence>
<feature type="region of interest" description="Disordered" evidence="1">
    <location>
        <begin position="36"/>
        <end position="61"/>
    </location>
</feature>
<gene>
    <name evidence="2" type="ORF">B0I29_103341</name>
</gene>
<comment type="caution">
    <text evidence="2">The sequence shown here is derived from an EMBL/GenBank/DDBJ whole genome shotgun (WGS) entry which is preliminary data.</text>
</comment>
<keyword evidence="3" id="KW-1185">Reference proteome</keyword>
<evidence type="ECO:0000313" key="3">
    <source>
        <dbReference type="Proteomes" id="UP000249341"/>
    </source>
</evidence>
<organism evidence="2 3">
    <name type="scientific">Actinoplanes lutulentus</name>
    <dbReference type="NCBI Taxonomy" id="1287878"/>
    <lineage>
        <taxon>Bacteria</taxon>
        <taxon>Bacillati</taxon>
        <taxon>Actinomycetota</taxon>
        <taxon>Actinomycetes</taxon>
        <taxon>Micromonosporales</taxon>
        <taxon>Micromonosporaceae</taxon>
        <taxon>Actinoplanes</taxon>
    </lineage>
</organism>
<reference evidence="2 3" key="1">
    <citation type="submission" date="2018-06" db="EMBL/GenBank/DDBJ databases">
        <title>Genomic Encyclopedia of Type Strains, Phase III (KMG-III): the genomes of soil and plant-associated and newly described type strains.</title>
        <authorList>
            <person name="Whitman W."/>
        </authorList>
    </citation>
    <scope>NUCLEOTIDE SEQUENCE [LARGE SCALE GENOMIC DNA]</scope>
    <source>
        <strain evidence="2 3">CGMCC 4.7090</strain>
    </source>
</reference>
<dbReference type="AlphaFoldDB" id="A0A327ZIR0"/>
<protein>
    <submittedName>
        <fullName evidence="2">Uncharacterized protein</fullName>
    </submittedName>
</protein>
<accession>A0A327ZIR0</accession>
<dbReference type="EMBL" id="QLMJ01000003">
    <property type="protein sequence ID" value="RAK40309.1"/>
    <property type="molecule type" value="Genomic_DNA"/>
</dbReference>
<name>A0A327ZIR0_9ACTN</name>
<dbReference type="RefSeq" id="WP_111648353.1">
    <property type="nucleotide sequence ID" value="NZ_JACHWI010000004.1"/>
</dbReference>
<evidence type="ECO:0000256" key="1">
    <source>
        <dbReference type="SAM" id="MobiDB-lite"/>
    </source>
</evidence>
<proteinExistence type="predicted"/>
<feature type="compositionally biased region" description="Basic and acidic residues" evidence="1">
    <location>
        <begin position="51"/>
        <end position="61"/>
    </location>
</feature>